<protein>
    <submittedName>
        <fullName evidence="2">Uncharacterized protein</fullName>
    </submittedName>
</protein>
<dbReference type="EMBL" id="JBCLPP010000055">
    <property type="protein sequence ID" value="MEY8246554.1"/>
    <property type="molecule type" value="Genomic_DNA"/>
</dbReference>
<keyword evidence="3" id="KW-1185">Reference proteome</keyword>
<reference evidence="2 3" key="1">
    <citation type="submission" date="2024-03" db="EMBL/GenBank/DDBJ databases">
        <title>Mouse gut bacterial collection (mGBC) of GemPharmatech.</title>
        <authorList>
            <person name="He Y."/>
            <person name="Dong L."/>
            <person name="Wu D."/>
            <person name="Gao X."/>
            <person name="Lin Z."/>
        </authorList>
    </citation>
    <scope>NUCLEOTIDE SEQUENCE [LARGE SCALE GENOMIC DNA]</scope>
    <source>
        <strain evidence="2 3">54-13</strain>
    </source>
</reference>
<dbReference type="Proteomes" id="UP001565200">
    <property type="component" value="Unassembled WGS sequence"/>
</dbReference>
<keyword evidence="1" id="KW-0175">Coiled coil</keyword>
<comment type="caution">
    <text evidence="2">The sequence shown here is derived from an EMBL/GenBank/DDBJ whole genome shotgun (WGS) entry which is preliminary data.</text>
</comment>
<sequence length="97" mass="11404">MASDLQQTLQRISRKTEFLTERYNEVLRGKTSAEARVKELEQTVTRLNEEIRQLKSRIEYLTVVTIAHPDRRDVESSRAKLTKLVREIDRCISELSE</sequence>
<name>A0ABV4CYR9_9BACT</name>
<dbReference type="RefSeq" id="WP_121699899.1">
    <property type="nucleotide sequence ID" value="NZ_JBCLPP010000055.1"/>
</dbReference>
<evidence type="ECO:0000313" key="2">
    <source>
        <dbReference type="EMBL" id="MEY8246554.1"/>
    </source>
</evidence>
<dbReference type="SUPFAM" id="SSF57997">
    <property type="entry name" value="Tropomyosin"/>
    <property type="match status" value="1"/>
</dbReference>
<feature type="coiled-coil region" evidence="1">
    <location>
        <begin position="2"/>
        <end position="64"/>
    </location>
</feature>
<gene>
    <name evidence="2" type="ORF">AAK873_13170</name>
</gene>
<accession>A0ABV4CYR9</accession>
<evidence type="ECO:0000256" key="1">
    <source>
        <dbReference type="SAM" id="Coils"/>
    </source>
</evidence>
<organism evidence="2 3">
    <name type="scientific">Heminiphilus faecis</name>
    <dbReference type="NCBI Taxonomy" id="2601703"/>
    <lineage>
        <taxon>Bacteria</taxon>
        <taxon>Pseudomonadati</taxon>
        <taxon>Bacteroidota</taxon>
        <taxon>Bacteroidia</taxon>
        <taxon>Bacteroidales</taxon>
        <taxon>Muribaculaceae</taxon>
        <taxon>Heminiphilus</taxon>
    </lineage>
</organism>
<dbReference type="Gene3D" id="1.20.5.170">
    <property type="match status" value="1"/>
</dbReference>
<proteinExistence type="predicted"/>
<evidence type="ECO:0000313" key="3">
    <source>
        <dbReference type="Proteomes" id="UP001565200"/>
    </source>
</evidence>